<dbReference type="CDD" id="cd12107">
    <property type="entry name" value="Hemerythrin"/>
    <property type="match status" value="1"/>
</dbReference>
<comment type="similarity">
    <text evidence="10">Belongs to the methyl-accepting chemotaxis (MCP) protein family.</text>
</comment>
<dbReference type="InterPro" id="IPR035938">
    <property type="entry name" value="Hemerythrin-like_sf"/>
</dbReference>
<evidence type="ECO:0000256" key="11">
    <source>
        <dbReference type="PROSITE-ProRule" id="PRU00284"/>
    </source>
</evidence>
<dbReference type="InterPro" id="IPR033480">
    <property type="entry name" value="sCache_2"/>
</dbReference>
<evidence type="ECO:0000256" key="2">
    <source>
        <dbReference type="ARBA" id="ARBA00010587"/>
    </source>
</evidence>
<protein>
    <submittedName>
        <fullName evidence="16">Bacteriohemerythrin</fullName>
    </submittedName>
</protein>
<keyword evidence="7" id="KW-0408">Iron</keyword>
<evidence type="ECO:0000256" key="4">
    <source>
        <dbReference type="ARBA" id="ARBA00022692"/>
    </source>
</evidence>
<evidence type="ECO:0000256" key="8">
    <source>
        <dbReference type="ARBA" id="ARBA00023136"/>
    </source>
</evidence>
<dbReference type="NCBIfam" id="NF033749">
    <property type="entry name" value="bact_hemeryth"/>
    <property type="match status" value="1"/>
</dbReference>
<dbReference type="SMART" id="SM01049">
    <property type="entry name" value="Cache_2"/>
    <property type="match status" value="1"/>
</dbReference>
<dbReference type="InterPro" id="IPR012827">
    <property type="entry name" value="Hemerythrin_metal-bd"/>
</dbReference>
<dbReference type="PROSITE" id="PS50111">
    <property type="entry name" value="CHEMOTAXIS_TRANSDUC_2"/>
    <property type="match status" value="1"/>
</dbReference>
<evidence type="ECO:0000256" key="6">
    <source>
        <dbReference type="ARBA" id="ARBA00022989"/>
    </source>
</evidence>
<proteinExistence type="inferred from homology"/>
<gene>
    <name evidence="16" type="ORF">SIID45300_01607</name>
</gene>
<dbReference type="InterPro" id="IPR012312">
    <property type="entry name" value="Hemerythrin-like"/>
</dbReference>
<dbReference type="InterPro" id="IPR004010">
    <property type="entry name" value="Double_Cache_2"/>
</dbReference>
<dbReference type="PANTHER" id="PTHR32089">
    <property type="entry name" value="METHYL-ACCEPTING CHEMOTAXIS PROTEIN MCPB"/>
    <property type="match status" value="1"/>
</dbReference>
<dbReference type="PROSITE" id="PS50885">
    <property type="entry name" value="HAMP"/>
    <property type="match status" value="1"/>
</dbReference>
<evidence type="ECO:0000256" key="7">
    <source>
        <dbReference type="ARBA" id="ARBA00023004"/>
    </source>
</evidence>
<comment type="subcellular location">
    <subcellularLocation>
        <location evidence="1">Cell membrane</location>
        <topology evidence="1">Multi-pass membrane protein</topology>
    </subcellularLocation>
</comment>
<keyword evidence="12" id="KW-0175">Coiled coil</keyword>
<dbReference type="SUPFAM" id="SSF58104">
    <property type="entry name" value="Methyl-accepting chemotaxis protein (MCP) signaling domain"/>
    <property type="match status" value="1"/>
</dbReference>
<evidence type="ECO:0000256" key="10">
    <source>
        <dbReference type="ARBA" id="ARBA00029447"/>
    </source>
</evidence>
<dbReference type="Pfam" id="PF01814">
    <property type="entry name" value="Hemerythrin"/>
    <property type="match status" value="1"/>
</dbReference>
<comment type="similarity">
    <text evidence="2">Belongs to the hemerythrin family.</text>
</comment>
<dbReference type="Proteomes" id="UP001628193">
    <property type="component" value="Unassembled WGS sequence"/>
</dbReference>
<evidence type="ECO:0000313" key="17">
    <source>
        <dbReference type="Proteomes" id="UP001628193"/>
    </source>
</evidence>
<dbReference type="Gene3D" id="1.20.120.50">
    <property type="entry name" value="Hemerythrin-like"/>
    <property type="match status" value="1"/>
</dbReference>
<keyword evidence="17" id="KW-1185">Reference proteome</keyword>
<dbReference type="Gene3D" id="6.10.340.10">
    <property type="match status" value="1"/>
</dbReference>
<dbReference type="PROSITE" id="PS00550">
    <property type="entry name" value="HEMERYTHRINS"/>
    <property type="match status" value="1"/>
</dbReference>
<feature type="transmembrane region" description="Helical" evidence="13">
    <location>
        <begin position="24"/>
        <end position="45"/>
    </location>
</feature>
<evidence type="ECO:0000256" key="3">
    <source>
        <dbReference type="ARBA" id="ARBA00022475"/>
    </source>
</evidence>
<evidence type="ECO:0000256" key="12">
    <source>
        <dbReference type="SAM" id="Coils"/>
    </source>
</evidence>
<dbReference type="EMBL" id="BAAFGK010000004">
    <property type="protein sequence ID" value="GAB0057283.1"/>
    <property type="molecule type" value="Genomic_DNA"/>
</dbReference>
<dbReference type="PANTHER" id="PTHR32089:SF112">
    <property type="entry name" value="LYSOZYME-LIKE PROTEIN-RELATED"/>
    <property type="match status" value="1"/>
</dbReference>
<reference evidence="16 17" key="2">
    <citation type="submission" date="2024-09" db="EMBL/GenBank/DDBJ databases">
        <title>Draft genome sequence of Candidatus Magnetaquicoccaceae bacterium FCR-1.</title>
        <authorList>
            <person name="Shimoshige H."/>
            <person name="Shimamura S."/>
            <person name="Taoka A."/>
            <person name="Kobayashi H."/>
            <person name="Maekawa T."/>
        </authorList>
    </citation>
    <scope>NUCLEOTIDE SEQUENCE [LARGE SCALE GENOMIC DNA]</scope>
    <source>
        <strain evidence="16 17">FCR-1</strain>
    </source>
</reference>
<dbReference type="InterPro" id="IPR016131">
    <property type="entry name" value="Haemerythrin_Fe_BS"/>
</dbReference>
<evidence type="ECO:0000256" key="13">
    <source>
        <dbReference type="SAM" id="Phobius"/>
    </source>
</evidence>
<dbReference type="SUPFAM" id="SSF47188">
    <property type="entry name" value="Hemerythrin-like"/>
    <property type="match status" value="1"/>
</dbReference>
<evidence type="ECO:0000259" key="15">
    <source>
        <dbReference type="PROSITE" id="PS50885"/>
    </source>
</evidence>
<feature type="domain" description="Methyl-accepting transducer" evidence="14">
    <location>
        <begin position="344"/>
        <end position="601"/>
    </location>
</feature>
<dbReference type="InterPro" id="IPR003660">
    <property type="entry name" value="HAMP_dom"/>
</dbReference>
<comment type="caution">
    <text evidence="16">The sequence shown here is derived from an EMBL/GenBank/DDBJ whole genome shotgun (WGS) entry which is preliminary data.</text>
</comment>
<evidence type="ECO:0000313" key="16">
    <source>
        <dbReference type="EMBL" id="GAB0057283.1"/>
    </source>
</evidence>
<dbReference type="Gene3D" id="1.10.287.950">
    <property type="entry name" value="Methyl-accepting chemotaxis protein"/>
    <property type="match status" value="1"/>
</dbReference>
<keyword evidence="5" id="KW-0479">Metal-binding</keyword>
<feature type="coiled-coil region" evidence="12">
    <location>
        <begin position="401"/>
        <end position="428"/>
    </location>
</feature>
<keyword evidence="9 11" id="KW-0807">Transducer</keyword>
<keyword evidence="4 13" id="KW-0812">Transmembrane</keyword>
<keyword evidence="3" id="KW-1003">Cell membrane</keyword>
<accession>A0ABQ0C8S9</accession>
<keyword evidence="8 13" id="KW-0472">Membrane</keyword>
<organism evidence="16 17">
    <name type="scientific">Candidatus Magnetaquiglobus chichijimensis</name>
    <dbReference type="NCBI Taxonomy" id="3141448"/>
    <lineage>
        <taxon>Bacteria</taxon>
        <taxon>Pseudomonadati</taxon>
        <taxon>Pseudomonadota</taxon>
        <taxon>Magnetococcia</taxon>
        <taxon>Magnetococcales</taxon>
        <taxon>Candidatus Magnetaquicoccaceae</taxon>
        <taxon>Candidatus Magnetaquiglobus</taxon>
    </lineage>
</organism>
<name>A0ABQ0C8S9_9PROT</name>
<evidence type="ECO:0000256" key="5">
    <source>
        <dbReference type="ARBA" id="ARBA00022723"/>
    </source>
</evidence>
<reference evidence="16 17" key="1">
    <citation type="submission" date="2024-05" db="EMBL/GenBank/DDBJ databases">
        <authorList>
            <consortium name="Candidatus Magnetaquicoccaceae bacterium FCR-1 genome sequencing consortium"/>
            <person name="Shimoshige H."/>
            <person name="Shimamura S."/>
            <person name="Taoka A."/>
            <person name="Kobayashi H."/>
            <person name="Maekawa T."/>
        </authorList>
    </citation>
    <scope>NUCLEOTIDE SEQUENCE [LARGE SCALE GENOMIC DNA]</scope>
    <source>
        <strain evidence="16 17">FCR-1</strain>
    </source>
</reference>
<dbReference type="NCBIfam" id="TIGR02481">
    <property type="entry name" value="hemeryth_dom"/>
    <property type="match status" value="1"/>
</dbReference>
<dbReference type="RefSeq" id="WP_420904982.1">
    <property type="nucleotide sequence ID" value="NZ_BAAFGK010000004.1"/>
</dbReference>
<evidence type="ECO:0000256" key="1">
    <source>
        <dbReference type="ARBA" id="ARBA00004651"/>
    </source>
</evidence>
<dbReference type="Pfam" id="PF00015">
    <property type="entry name" value="MCPsignal"/>
    <property type="match status" value="1"/>
</dbReference>
<dbReference type="Gene3D" id="3.30.450.20">
    <property type="entry name" value="PAS domain"/>
    <property type="match status" value="1"/>
</dbReference>
<evidence type="ECO:0000256" key="9">
    <source>
        <dbReference type="ARBA" id="ARBA00023224"/>
    </source>
</evidence>
<feature type="domain" description="HAMP" evidence="15">
    <location>
        <begin position="238"/>
        <end position="283"/>
    </location>
</feature>
<sequence>MQENSCSKPVMSSFLGRLTLQKRISLLLILAVVGILAVGMLAMFAKKEGMLADRQIKTRNLVETAYHILVYFHGKQTSGELNQAQAQEAAKAAVRALRYDSDNKGYFWINDFGPKMVMHPIKPELEGKDVSDTTDVNGKKYFLDFVTVSQQDGGGFVDYYWSKIPNDTKNSIPKLSFVKAFKPWGWVIGTGIYIDDVNAAFKDDLILLAEELIVSLAILLALSLLIARTILSQVGGDIHLVENAVRSLADGDMTVRIRQNGVDPTGIACAVNRLADRLEKIMRIINLHSGGITACVAELIKIRDQIGDDARRSQRIVEGVSEKNDTLSQEVNTITLAIGQSTESINGIATAAEEVTHNIVTIAAGAEEASANIATMAAAAEEITANIDGVNNNLTRVDESVKNVAASIENITSALEEINRRCQSASAESETAHSNALGVREVMDRLSSSAQEIGDVVDIINNIAEQTNMLALNASIEAAGAGDAGKGFAVVANEVKELARQTGDATRMISEKINRIQGNTREATEANSSVAGSIDRINEANREITESVEMQSMAMVTISNAMDDVAKAAGEVTRSALELGTAAQEVARAAQEAAAGTGEVAKSASTVAMAAESMADMTRHAQVLSNDIMASTQTTMEASNVVQQNMGEASSVVAMTRGSSTQFARMGEVLQDMCGALYAAQAEADLGAPIFDMRASKAFFLGWHSRMEQAISGRIHLPREQWLKPEDSPLHAWIQATAGSDYGNNPRFQEMSRLHGQIFAKAVETLERILKVSAEGPEIADKNLVEYLGLIRKIFSLLDILYLENGKDIEDDSVFFPWTGNLDTGMVDIDNDHKKLVDMVNQIHKLLKQSAGGDQVAKVMTELADYTHFHFGREEKLFEKYQYPETPAHKEKHVKLLNEVSDLMKKFQAGDFAAPMDLLTMAKSWLIHHILGTDMRYVRYFKEKGII</sequence>
<dbReference type="SMART" id="SM00283">
    <property type="entry name" value="MA"/>
    <property type="match status" value="1"/>
</dbReference>
<dbReference type="InterPro" id="IPR004089">
    <property type="entry name" value="MCPsignal_dom"/>
</dbReference>
<evidence type="ECO:0000259" key="14">
    <source>
        <dbReference type="PROSITE" id="PS50111"/>
    </source>
</evidence>
<keyword evidence="6 13" id="KW-1133">Transmembrane helix</keyword>
<dbReference type="Pfam" id="PF08269">
    <property type="entry name" value="dCache_2"/>
    <property type="match status" value="1"/>
</dbReference>